<keyword evidence="2" id="KW-1185">Reference proteome</keyword>
<evidence type="ECO:0000313" key="1">
    <source>
        <dbReference type="EMBL" id="KAI8534214.1"/>
    </source>
</evidence>
<comment type="caution">
    <text evidence="1">The sequence shown here is derived from an EMBL/GenBank/DDBJ whole genome shotgun (WGS) entry which is preliminary data.</text>
</comment>
<protein>
    <submittedName>
        <fullName evidence="1">Uncharacterized protein</fullName>
    </submittedName>
</protein>
<dbReference type="Proteomes" id="UP001062846">
    <property type="component" value="Chromosome 10"/>
</dbReference>
<accession>A0ACC0M0T4</accession>
<sequence length="267" mass="30579">MIPSDVSYPMATEWIDLPQEVLTEILSRLPAKSLLRFKSASKHWFVDDTGIACDEMGYPCYNDDSDTAPFKGKVEIYALSTDSWRQADTVVPEYSIYHSQTHRCTSSDGVFYWLADDRCARVHVICAFRMLDELFERIPLPENFHILSLSNFCLLKDSLALVVLSDTDHRRVATFFDVWVMDEYGVKESWTKKYVIGPLLGNHDALGFRSNVEVLLTRGNNRQMVSYDLSTHNIKEYNQICDTPGIYSEQQVFPYAESLISVKTRAG</sequence>
<evidence type="ECO:0000313" key="2">
    <source>
        <dbReference type="Proteomes" id="UP001062846"/>
    </source>
</evidence>
<dbReference type="EMBL" id="CM046397">
    <property type="protein sequence ID" value="KAI8534214.1"/>
    <property type="molecule type" value="Genomic_DNA"/>
</dbReference>
<proteinExistence type="predicted"/>
<gene>
    <name evidence="1" type="ORF">RHMOL_Rhmol10G0071600</name>
</gene>
<organism evidence="1 2">
    <name type="scientific">Rhododendron molle</name>
    <name type="common">Chinese azalea</name>
    <name type="synonym">Azalea mollis</name>
    <dbReference type="NCBI Taxonomy" id="49168"/>
    <lineage>
        <taxon>Eukaryota</taxon>
        <taxon>Viridiplantae</taxon>
        <taxon>Streptophyta</taxon>
        <taxon>Embryophyta</taxon>
        <taxon>Tracheophyta</taxon>
        <taxon>Spermatophyta</taxon>
        <taxon>Magnoliopsida</taxon>
        <taxon>eudicotyledons</taxon>
        <taxon>Gunneridae</taxon>
        <taxon>Pentapetalae</taxon>
        <taxon>asterids</taxon>
        <taxon>Ericales</taxon>
        <taxon>Ericaceae</taxon>
        <taxon>Ericoideae</taxon>
        <taxon>Rhodoreae</taxon>
        <taxon>Rhododendron</taxon>
    </lineage>
</organism>
<reference evidence="1" key="1">
    <citation type="submission" date="2022-02" db="EMBL/GenBank/DDBJ databases">
        <title>Plant Genome Project.</title>
        <authorList>
            <person name="Zhang R.-G."/>
        </authorList>
    </citation>
    <scope>NUCLEOTIDE SEQUENCE</scope>
    <source>
        <strain evidence="1">AT1</strain>
    </source>
</reference>
<name>A0ACC0M0T4_RHOML</name>